<organism evidence="1 2">
    <name type="scientific">Pistacia integerrima</name>
    <dbReference type="NCBI Taxonomy" id="434235"/>
    <lineage>
        <taxon>Eukaryota</taxon>
        <taxon>Viridiplantae</taxon>
        <taxon>Streptophyta</taxon>
        <taxon>Embryophyta</taxon>
        <taxon>Tracheophyta</taxon>
        <taxon>Spermatophyta</taxon>
        <taxon>Magnoliopsida</taxon>
        <taxon>eudicotyledons</taxon>
        <taxon>Gunneridae</taxon>
        <taxon>Pentapetalae</taxon>
        <taxon>rosids</taxon>
        <taxon>malvids</taxon>
        <taxon>Sapindales</taxon>
        <taxon>Anacardiaceae</taxon>
        <taxon>Pistacia</taxon>
    </lineage>
</organism>
<gene>
    <name evidence="1" type="ORF">Pint_08546</name>
</gene>
<sequence length="121" mass="13719">MTILPYTFPNYFNSSSALQNFNLSSPSSLQQKQSFSCFKITPFSLVRNRVPVLCFSSLQDDMDPATGTSLYPSHRCKTIHLVRHAQGIHNVAGEKSHDAYMSYDYFDAYLTPLGWQQVITT</sequence>
<protein>
    <submittedName>
        <fullName evidence="1">Uncharacterized protein</fullName>
    </submittedName>
</protein>
<evidence type="ECO:0000313" key="2">
    <source>
        <dbReference type="Proteomes" id="UP001163603"/>
    </source>
</evidence>
<proteinExistence type="predicted"/>
<dbReference type="Proteomes" id="UP001163603">
    <property type="component" value="Chromosome 10"/>
</dbReference>
<comment type="caution">
    <text evidence="1">The sequence shown here is derived from an EMBL/GenBank/DDBJ whole genome shotgun (WGS) entry which is preliminary data.</text>
</comment>
<accession>A0ACC0XTX7</accession>
<evidence type="ECO:0000313" key="1">
    <source>
        <dbReference type="EMBL" id="KAJ0024966.1"/>
    </source>
</evidence>
<dbReference type="EMBL" id="CM047745">
    <property type="protein sequence ID" value="KAJ0024966.1"/>
    <property type="molecule type" value="Genomic_DNA"/>
</dbReference>
<name>A0ACC0XTX7_9ROSI</name>
<keyword evidence="2" id="KW-1185">Reference proteome</keyword>
<reference evidence="2" key="1">
    <citation type="journal article" date="2023" name="G3 (Bethesda)">
        <title>Genome assembly and association tests identify interacting loci associated with vigor, precocity, and sex in interspecific pistachio rootstocks.</title>
        <authorList>
            <person name="Palmer W."/>
            <person name="Jacygrad E."/>
            <person name="Sagayaradj S."/>
            <person name="Cavanaugh K."/>
            <person name="Han R."/>
            <person name="Bertier L."/>
            <person name="Beede B."/>
            <person name="Kafkas S."/>
            <person name="Golino D."/>
            <person name="Preece J."/>
            <person name="Michelmore R."/>
        </authorList>
    </citation>
    <scope>NUCLEOTIDE SEQUENCE [LARGE SCALE GENOMIC DNA]</scope>
</reference>